<reference evidence="2" key="1">
    <citation type="submission" date="2025-08" db="UniProtKB">
        <authorList>
            <consortium name="RefSeq"/>
        </authorList>
    </citation>
    <scope>IDENTIFICATION</scope>
    <source>
        <tissue evidence="2">Blood</tissue>
    </source>
</reference>
<proteinExistence type="predicted"/>
<evidence type="ECO:0000313" key="2">
    <source>
        <dbReference type="RefSeq" id="XP_045374911.1"/>
    </source>
</evidence>
<protein>
    <submittedName>
        <fullName evidence="2">Uncharacterized protein LOC123617783</fullName>
    </submittedName>
</protein>
<name>A0A9W3G9P2_CAMBA</name>
<dbReference type="AlphaFoldDB" id="A0A9W3G9P2"/>
<feature type="region of interest" description="Disordered" evidence="1">
    <location>
        <begin position="203"/>
        <end position="227"/>
    </location>
</feature>
<gene>
    <name evidence="2" type="primary">LOC123617783</name>
</gene>
<accession>A0A9W3G9P2</accession>
<evidence type="ECO:0000256" key="1">
    <source>
        <dbReference type="SAM" id="MobiDB-lite"/>
    </source>
</evidence>
<feature type="region of interest" description="Disordered" evidence="1">
    <location>
        <begin position="1"/>
        <end position="28"/>
    </location>
</feature>
<organism evidence="2">
    <name type="scientific">Camelus bactrianus</name>
    <name type="common">Bactrian camel</name>
    <dbReference type="NCBI Taxonomy" id="9837"/>
    <lineage>
        <taxon>Eukaryota</taxon>
        <taxon>Metazoa</taxon>
        <taxon>Chordata</taxon>
        <taxon>Craniata</taxon>
        <taxon>Vertebrata</taxon>
        <taxon>Euteleostomi</taxon>
        <taxon>Mammalia</taxon>
        <taxon>Eutheria</taxon>
        <taxon>Laurasiatheria</taxon>
        <taxon>Artiodactyla</taxon>
        <taxon>Tylopoda</taxon>
        <taxon>Camelidae</taxon>
        <taxon>Camelus</taxon>
    </lineage>
</organism>
<sequence length="250" mass="27168">MRDFHFNSPSSPPPFKPGEGGKIGRRLGWRSRVHPRSGRTFLWLRGRNLPAELGPARARCLEVHGSIRASSLLPPSSIELDRRFWFQTERGCRSGPGNGEPAATSARDGLWTEKSSPVGREKRKAAKANAFSAVRATKRSTGVRDFTRGSGVGKAGEGGLLMEETLGPGDGSSYADRETPSLALGAPYLISFLIGSRGIPRLRPRSDAEARSQPQRPGFRGADSRAIDSCPRNFAGHRAFRLNRTASSFI</sequence>
<feature type="region of interest" description="Disordered" evidence="1">
    <location>
        <begin position="91"/>
        <end position="125"/>
    </location>
</feature>
<dbReference type="RefSeq" id="XP_045374911.1">
    <property type="nucleotide sequence ID" value="XM_045518955.1"/>
</dbReference>